<dbReference type="KEGG" id="mtun:MTUNDRAET4_2218"/>
<dbReference type="PANTHER" id="PTHR31956:SF1">
    <property type="entry name" value="NON-SPECIFIC PHOSPHOLIPASE C1"/>
    <property type="match status" value="1"/>
</dbReference>
<dbReference type="EMBL" id="LR536450">
    <property type="protein sequence ID" value="VFU09111.1"/>
    <property type="molecule type" value="Genomic_DNA"/>
</dbReference>
<dbReference type="Gene3D" id="3.40.720.10">
    <property type="entry name" value="Alkaline Phosphatase, subunit A"/>
    <property type="match status" value="2"/>
</dbReference>
<dbReference type="InterPro" id="IPR007312">
    <property type="entry name" value="Phosphoesterase"/>
</dbReference>
<organism evidence="5 6">
    <name type="scientific">Methylocella tundrae</name>
    <dbReference type="NCBI Taxonomy" id="227605"/>
    <lineage>
        <taxon>Bacteria</taxon>
        <taxon>Pseudomonadati</taxon>
        <taxon>Pseudomonadota</taxon>
        <taxon>Alphaproteobacteria</taxon>
        <taxon>Hyphomicrobiales</taxon>
        <taxon>Beijerinckiaceae</taxon>
        <taxon>Methylocella</taxon>
    </lineage>
</organism>
<dbReference type="RefSeq" id="WP_134489328.1">
    <property type="nucleotide sequence ID" value="NZ_CP139089.1"/>
</dbReference>
<dbReference type="EC" id="3.1.4.3" evidence="2"/>
<comment type="similarity">
    <text evidence="1">Belongs to the bacterial phospholipase C family.</text>
</comment>
<dbReference type="AlphaFoldDB" id="A0A4U8Z1E5"/>
<dbReference type="PANTHER" id="PTHR31956">
    <property type="entry name" value="NON-SPECIFIC PHOSPHOLIPASE C4-RELATED"/>
    <property type="match status" value="1"/>
</dbReference>
<feature type="domain" description="Bacterial phospholipase C C-terminal" evidence="4">
    <location>
        <begin position="573"/>
        <end position="656"/>
    </location>
</feature>
<dbReference type="Proteomes" id="UP000294360">
    <property type="component" value="Chromosome"/>
</dbReference>
<dbReference type="PROSITE" id="PS51318">
    <property type="entry name" value="TAT"/>
    <property type="match status" value="1"/>
</dbReference>
<name>A0A4U8Z1E5_METTU</name>
<feature type="domain" description="Bacterial phospholipase C C-terminal" evidence="4">
    <location>
        <begin position="683"/>
        <end position="756"/>
    </location>
</feature>
<evidence type="ECO:0000256" key="1">
    <source>
        <dbReference type="ARBA" id="ARBA00009717"/>
    </source>
</evidence>
<evidence type="ECO:0000313" key="6">
    <source>
        <dbReference type="Proteomes" id="UP000294360"/>
    </source>
</evidence>
<dbReference type="OrthoDB" id="9770871at2"/>
<dbReference type="InterPro" id="IPR017767">
    <property type="entry name" value="PC-PLC"/>
</dbReference>
<keyword evidence="3 5" id="KW-0378">Hydrolase</keyword>
<proteinExistence type="inferred from homology"/>
<dbReference type="InterPro" id="IPR017850">
    <property type="entry name" value="Alkaline_phosphatase_core_sf"/>
</dbReference>
<dbReference type="Pfam" id="PF04185">
    <property type="entry name" value="Phosphoesterase"/>
    <property type="match status" value="1"/>
</dbReference>
<evidence type="ECO:0000259" key="4">
    <source>
        <dbReference type="Pfam" id="PF05506"/>
    </source>
</evidence>
<dbReference type="GO" id="GO:0034480">
    <property type="term" value="F:phosphatidylcholine phospholipase C activity"/>
    <property type="evidence" value="ECO:0007669"/>
    <property type="project" value="UniProtKB-EC"/>
</dbReference>
<sequence>MNNTDRRKFLQMLGTGAMTSTLGSSVTKALAIPANNRTGTIKDIEHIVILMQENRPFDHHFGTLRGVRGFADPRAVQINLPLQSGGAVKASVFLQPAGPANVSAGFSVPANYGNLGGPANGVPVIPPFRIDPSKISPGLTSLGFTYIGGTDHGWSGTHLAWNSGQYDSWAIQKGPLAMSYFTRADIPYHYALADAFTVLDNYYSSIMGPTNPNRCYLWTGCVGNVSYLGAKGTDGHGAGPITSNGVSPLGNYLAWETLPEVLDKAGVTWRIYQDIAGAPFAPDFGDGSAASNFDGTYTDNSLLYFAQYAASSPGTSLFDNACTGTALSSTQPPASAPASAWETWAESLFQHFKDDVKNGTLPQVSWLIAPAGYTEHSSAPVNYGAWYISQVLETLVSKPELFSKTAFIINYDEADGSFDHLVQPSPPATPSFPAAPELGGSTVDYRLEIVTTSTPNAPIGLGTRVPCLVISPWSKGGYVNSQVFDHTSVIQFIEKRFGVYERNLSPWRRAVCGDLTSAFNFRNPNDKPVDLPSTKTFLPPVGELSGAVNPPSVNPTAKNVIIGVPPQEKGVRPARALPYELNVHSTVRASSNTVELRFVNSGSAGAVFHVRSGKTTDPVRYYTVEAGKQLSGSWTVSGSYDLTVYGPNGFTRYFKGSIGLGAVAVDVHFEHEHEHEHGFEWRSDDNGSFSLSVRNAGARKASVTLLDAYTGEKVHRVLSPDGHVETQLSFERFQGWYDVVVTVAEDPSFERRLAGHVETGRDSMSDPAMGGLVTLKA</sequence>
<dbReference type="InterPro" id="IPR008475">
    <property type="entry name" value="PLipase_C_C"/>
</dbReference>
<evidence type="ECO:0000256" key="2">
    <source>
        <dbReference type="ARBA" id="ARBA00012018"/>
    </source>
</evidence>
<dbReference type="GO" id="GO:0016042">
    <property type="term" value="P:lipid catabolic process"/>
    <property type="evidence" value="ECO:0007669"/>
    <property type="project" value="InterPro"/>
</dbReference>
<accession>A0A4U8Z1E5</accession>
<protein>
    <recommendedName>
        <fullName evidence="2">phospholipase C</fullName>
        <ecNumber evidence="2">3.1.4.3</ecNumber>
    </recommendedName>
</protein>
<gene>
    <name evidence="5" type="primary">plcN</name>
    <name evidence="5" type="ORF">MTUNDRAET4_2218</name>
</gene>
<evidence type="ECO:0000256" key="3">
    <source>
        <dbReference type="ARBA" id="ARBA00022801"/>
    </source>
</evidence>
<dbReference type="NCBIfam" id="TIGR03396">
    <property type="entry name" value="PC_PLC"/>
    <property type="match status" value="1"/>
</dbReference>
<reference evidence="5 6" key="1">
    <citation type="submission" date="2019-03" db="EMBL/GenBank/DDBJ databases">
        <authorList>
            <person name="Kox A.R. M."/>
        </authorList>
    </citation>
    <scope>NUCLEOTIDE SEQUENCE [LARGE SCALE GENOMIC DNA]</scope>
    <source>
        <strain evidence="5">MTUNDRAET4 annotated genome</strain>
    </source>
</reference>
<dbReference type="Pfam" id="PF05506">
    <property type="entry name" value="PLipase_C_C"/>
    <property type="match status" value="2"/>
</dbReference>
<dbReference type="InterPro" id="IPR006311">
    <property type="entry name" value="TAT_signal"/>
</dbReference>
<evidence type="ECO:0000313" key="5">
    <source>
        <dbReference type="EMBL" id="VFU09111.1"/>
    </source>
</evidence>